<dbReference type="AlphaFoldDB" id="A0A3N4PNS9"/>
<dbReference type="EMBL" id="RPDH01000002">
    <property type="protein sequence ID" value="RPE09455.1"/>
    <property type="molecule type" value="Genomic_DNA"/>
</dbReference>
<sequence length="81" mass="8710">MIVQQPARSAIRLMAPANLYTKASPDVATGNKIYARLIASARKPHKSGLCRHVGDKKSYPGTLRQPAIPIKKAAVTAAFLI</sequence>
<dbReference type="Proteomes" id="UP000278351">
    <property type="component" value="Unassembled WGS sequence"/>
</dbReference>
<comment type="caution">
    <text evidence="1">The sequence shown here is derived from an EMBL/GenBank/DDBJ whole genome shotgun (WGS) entry which is preliminary data.</text>
</comment>
<protein>
    <submittedName>
        <fullName evidence="1">Uncharacterized protein</fullName>
    </submittedName>
</protein>
<gene>
    <name evidence="1" type="ORF">EGT74_20895</name>
</gene>
<reference evidence="1 2" key="1">
    <citation type="submission" date="2018-11" db="EMBL/GenBank/DDBJ databases">
        <title>Chitinophaga lutea sp.nov., isolate from arsenic contaminated soil.</title>
        <authorList>
            <person name="Zong Y."/>
        </authorList>
    </citation>
    <scope>NUCLEOTIDE SEQUENCE [LARGE SCALE GENOMIC DNA]</scope>
    <source>
        <strain evidence="1 2">ZY74</strain>
    </source>
</reference>
<proteinExistence type="predicted"/>
<evidence type="ECO:0000313" key="1">
    <source>
        <dbReference type="EMBL" id="RPE09455.1"/>
    </source>
</evidence>
<keyword evidence="2" id="KW-1185">Reference proteome</keyword>
<organism evidence="1 2">
    <name type="scientific">Chitinophaga lutea</name>
    <dbReference type="NCBI Taxonomy" id="2488634"/>
    <lineage>
        <taxon>Bacteria</taxon>
        <taxon>Pseudomonadati</taxon>
        <taxon>Bacteroidota</taxon>
        <taxon>Chitinophagia</taxon>
        <taxon>Chitinophagales</taxon>
        <taxon>Chitinophagaceae</taxon>
        <taxon>Chitinophaga</taxon>
    </lineage>
</organism>
<name>A0A3N4PNS9_9BACT</name>
<evidence type="ECO:0000313" key="2">
    <source>
        <dbReference type="Proteomes" id="UP000278351"/>
    </source>
</evidence>
<accession>A0A3N4PNS9</accession>